<evidence type="ECO:0000313" key="1">
    <source>
        <dbReference type="EMBL" id="MBZ7986614.1"/>
    </source>
</evidence>
<sequence length="50" mass="5891">MGFFDKLKAACGVPNYEDYLKEFQKNNPDKTPLSKEEFLKEQKEKMNQSC</sequence>
<gene>
    <name evidence="1" type="ORF">AVCANL283_00610</name>
</gene>
<protein>
    <submittedName>
        <fullName evidence="1">Selenoprotein</fullName>
    </submittedName>
</protein>
<dbReference type="Pfam" id="PF04328">
    <property type="entry name" value="Sel_put"/>
    <property type="match status" value="1"/>
</dbReference>
<dbReference type="EMBL" id="JACGBB010000001">
    <property type="protein sequence ID" value="MBZ7986614.1"/>
    <property type="molecule type" value="Genomic_DNA"/>
</dbReference>
<accession>A0ABS7WRB1</accession>
<dbReference type="RefSeq" id="WP_172232408.1">
    <property type="nucleotide sequence ID" value="NZ_CP035946.1"/>
</dbReference>
<evidence type="ECO:0000313" key="2">
    <source>
        <dbReference type="Proteomes" id="UP000786183"/>
    </source>
</evidence>
<reference evidence="1 2" key="1">
    <citation type="submission" date="2020-07" db="EMBL/GenBank/DDBJ databases">
        <title>Transfer of Campylobacter canadensis to the novel genus Avispirillum gen. nov., that also includes two novel species recovered from migratory waterfowl: Avispirillum anseris sp. nov. and Avispirillum brantae sp. nov.</title>
        <authorList>
            <person name="Miller W.G."/>
            <person name="Chapman M.H."/>
            <person name="Yee E."/>
            <person name="Inglis G.D."/>
        </authorList>
    </citation>
    <scope>NUCLEOTIDE SEQUENCE [LARGE SCALE GENOMIC DNA]</scope>
    <source>
        <strain evidence="1 2">L283</strain>
    </source>
</reference>
<name>A0ABS7WRB1_9BACT</name>
<dbReference type="InterPro" id="IPR007423">
    <property type="entry name" value="Sel_put"/>
</dbReference>
<keyword evidence="2" id="KW-1185">Reference proteome</keyword>
<comment type="caution">
    <text evidence="1">The sequence shown here is derived from an EMBL/GenBank/DDBJ whole genome shotgun (WGS) entry which is preliminary data.</text>
</comment>
<dbReference type="Proteomes" id="UP000786183">
    <property type="component" value="Unassembled WGS sequence"/>
</dbReference>
<proteinExistence type="predicted"/>
<organism evidence="1 2">
    <name type="scientific">Campylobacter canadensis</name>
    <dbReference type="NCBI Taxonomy" id="449520"/>
    <lineage>
        <taxon>Bacteria</taxon>
        <taxon>Pseudomonadati</taxon>
        <taxon>Campylobacterota</taxon>
        <taxon>Epsilonproteobacteria</taxon>
        <taxon>Campylobacterales</taxon>
        <taxon>Campylobacteraceae</taxon>
        <taxon>Campylobacter</taxon>
    </lineage>
</organism>